<name>A0A016V7R6_9BILA</name>
<evidence type="ECO:0000256" key="1">
    <source>
        <dbReference type="SAM" id="Phobius"/>
    </source>
</evidence>
<evidence type="ECO:0000313" key="4">
    <source>
        <dbReference type="Proteomes" id="UP000024635"/>
    </source>
</evidence>
<keyword evidence="2" id="KW-0732">Signal</keyword>
<keyword evidence="1" id="KW-0472">Membrane</keyword>
<evidence type="ECO:0000256" key="2">
    <source>
        <dbReference type="SAM" id="SignalP"/>
    </source>
</evidence>
<dbReference type="OrthoDB" id="5864510at2759"/>
<feature type="transmembrane region" description="Helical" evidence="1">
    <location>
        <begin position="42"/>
        <end position="75"/>
    </location>
</feature>
<proteinExistence type="predicted"/>
<keyword evidence="4" id="KW-1185">Reference proteome</keyword>
<protein>
    <submittedName>
        <fullName evidence="3">Uncharacterized protein</fullName>
    </submittedName>
</protein>
<dbReference type="EMBL" id="JARK01001352">
    <property type="protein sequence ID" value="EYC23027.1"/>
    <property type="molecule type" value="Genomic_DNA"/>
</dbReference>
<gene>
    <name evidence="3" type="primary">Acey_s0016.g3082</name>
    <name evidence="3" type="ORF">Y032_0016g3082</name>
</gene>
<keyword evidence="1" id="KW-1133">Transmembrane helix</keyword>
<reference evidence="4" key="1">
    <citation type="journal article" date="2015" name="Nat. Genet.">
        <title>The genome and transcriptome of the zoonotic hookworm Ancylostoma ceylanicum identify infection-specific gene families.</title>
        <authorList>
            <person name="Schwarz E.M."/>
            <person name="Hu Y."/>
            <person name="Antoshechkin I."/>
            <person name="Miller M.M."/>
            <person name="Sternberg P.W."/>
            <person name="Aroian R.V."/>
        </authorList>
    </citation>
    <scope>NUCLEOTIDE SEQUENCE</scope>
    <source>
        <strain evidence="4">HY135</strain>
    </source>
</reference>
<dbReference type="AlphaFoldDB" id="A0A016V7R6"/>
<accession>A0A016V7R6</accession>
<keyword evidence="1" id="KW-0812">Transmembrane</keyword>
<comment type="caution">
    <text evidence="3">The sequence shown here is derived from an EMBL/GenBank/DDBJ whole genome shotgun (WGS) entry which is preliminary data.</text>
</comment>
<feature type="signal peptide" evidence="2">
    <location>
        <begin position="1"/>
        <end position="18"/>
    </location>
</feature>
<feature type="chain" id="PRO_5001493075" evidence="2">
    <location>
        <begin position="19"/>
        <end position="92"/>
    </location>
</feature>
<evidence type="ECO:0000313" key="3">
    <source>
        <dbReference type="EMBL" id="EYC23027.1"/>
    </source>
</evidence>
<sequence length="92" mass="10146">MRSLLVLLMAVTVASVMAEGASRVKRSYYGYDYGYGSDGDFWYAGRILGIILGIGLLLLCCCIPCVCALGIWFLGWFGLRQRRQRAAANSQV</sequence>
<dbReference type="Proteomes" id="UP000024635">
    <property type="component" value="Unassembled WGS sequence"/>
</dbReference>
<organism evidence="3 4">
    <name type="scientific">Ancylostoma ceylanicum</name>
    <dbReference type="NCBI Taxonomy" id="53326"/>
    <lineage>
        <taxon>Eukaryota</taxon>
        <taxon>Metazoa</taxon>
        <taxon>Ecdysozoa</taxon>
        <taxon>Nematoda</taxon>
        <taxon>Chromadorea</taxon>
        <taxon>Rhabditida</taxon>
        <taxon>Rhabditina</taxon>
        <taxon>Rhabditomorpha</taxon>
        <taxon>Strongyloidea</taxon>
        <taxon>Ancylostomatidae</taxon>
        <taxon>Ancylostomatinae</taxon>
        <taxon>Ancylostoma</taxon>
    </lineage>
</organism>